<comment type="subcellular location">
    <subcellularLocation>
        <location evidence="2">Cell membrane</location>
        <topology evidence="2">Multi-pass membrane protein</topology>
    </subcellularLocation>
</comment>
<dbReference type="PANTHER" id="PTHR45339">
    <property type="entry name" value="HYBRID SIGNAL TRANSDUCTION HISTIDINE KINASE J"/>
    <property type="match status" value="1"/>
</dbReference>
<evidence type="ECO:0000256" key="11">
    <source>
        <dbReference type="ARBA" id="ARBA00022989"/>
    </source>
</evidence>
<protein>
    <recommendedName>
        <fullName evidence="15">Sensory/regulatory protein RpfC</fullName>
        <ecNumber evidence="3">2.7.13.3</ecNumber>
    </recommendedName>
</protein>
<dbReference type="Gene3D" id="3.30.565.10">
    <property type="entry name" value="Histidine kinase-like ATPase, C-terminal domain"/>
    <property type="match status" value="1"/>
</dbReference>
<comment type="catalytic activity">
    <reaction evidence="1">
        <text>ATP + protein L-histidine = ADP + protein N-phospho-L-histidine.</text>
        <dbReference type="EC" id="2.7.13.3"/>
    </reaction>
</comment>
<dbReference type="PROSITE" id="PS50112">
    <property type="entry name" value="PAS"/>
    <property type="match status" value="1"/>
</dbReference>
<keyword evidence="11 17" id="KW-1133">Transmembrane helix</keyword>
<dbReference type="InterPro" id="IPR000014">
    <property type="entry name" value="PAS"/>
</dbReference>
<keyword evidence="12" id="KW-0902">Two-component regulatory system</keyword>
<feature type="domain" description="PAS" evidence="20">
    <location>
        <begin position="223"/>
        <end position="277"/>
    </location>
</feature>
<dbReference type="InterPro" id="IPR003594">
    <property type="entry name" value="HATPase_dom"/>
</dbReference>
<evidence type="ECO:0000259" key="19">
    <source>
        <dbReference type="PROSITE" id="PS50110"/>
    </source>
</evidence>
<evidence type="ECO:0000256" key="12">
    <source>
        <dbReference type="ARBA" id="ARBA00023012"/>
    </source>
</evidence>
<dbReference type="SUPFAM" id="SSF52172">
    <property type="entry name" value="CheY-like"/>
    <property type="match status" value="1"/>
</dbReference>
<dbReference type="FunFam" id="3.30.565.10:FF:000010">
    <property type="entry name" value="Sensor histidine kinase RcsC"/>
    <property type="match status" value="1"/>
</dbReference>
<feature type="transmembrane region" description="Helical" evidence="17">
    <location>
        <begin position="15"/>
        <end position="34"/>
    </location>
</feature>
<dbReference type="InterPro" id="IPR003661">
    <property type="entry name" value="HisK_dim/P_dom"/>
</dbReference>
<dbReference type="NCBIfam" id="TIGR00229">
    <property type="entry name" value="sensory_box"/>
    <property type="match status" value="2"/>
</dbReference>
<reference evidence="22 23" key="1">
    <citation type="submission" date="2017-05" db="EMBL/GenBank/DDBJ databases">
        <authorList>
            <person name="Varghese N."/>
            <person name="Submissions S."/>
        </authorList>
    </citation>
    <scope>NUCLEOTIDE SEQUENCE [LARGE SCALE GENOMIC DNA]</scope>
    <source>
        <strain evidence="22 23">DSM 21342</strain>
    </source>
</reference>
<evidence type="ECO:0000259" key="20">
    <source>
        <dbReference type="PROSITE" id="PS50112"/>
    </source>
</evidence>
<evidence type="ECO:0000256" key="17">
    <source>
        <dbReference type="SAM" id="Phobius"/>
    </source>
</evidence>
<keyword evidence="10" id="KW-0067">ATP-binding</keyword>
<evidence type="ECO:0000256" key="10">
    <source>
        <dbReference type="ARBA" id="ARBA00022840"/>
    </source>
</evidence>
<dbReference type="SUPFAM" id="SSF55785">
    <property type="entry name" value="PYP-like sensor domain (PAS domain)"/>
    <property type="match status" value="2"/>
</dbReference>
<dbReference type="GO" id="GO:0000155">
    <property type="term" value="F:phosphorelay sensor kinase activity"/>
    <property type="evidence" value="ECO:0007669"/>
    <property type="project" value="InterPro"/>
</dbReference>
<feature type="modified residue" description="4-aspartylphosphate" evidence="16">
    <location>
        <position position="795"/>
    </location>
</feature>
<dbReference type="CDD" id="cd16922">
    <property type="entry name" value="HATPase_EvgS-ArcB-TorS-like"/>
    <property type="match status" value="1"/>
</dbReference>
<organism evidence="22 23">
    <name type="scientific">Solitalea koreensis</name>
    <dbReference type="NCBI Taxonomy" id="543615"/>
    <lineage>
        <taxon>Bacteria</taxon>
        <taxon>Pseudomonadati</taxon>
        <taxon>Bacteroidota</taxon>
        <taxon>Sphingobacteriia</taxon>
        <taxon>Sphingobacteriales</taxon>
        <taxon>Sphingobacteriaceae</taxon>
        <taxon>Solitalea</taxon>
    </lineage>
</organism>
<dbReference type="InterPro" id="IPR005467">
    <property type="entry name" value="His_kinase_dom"/>
</dbReference>
<dbReference type="InterPro" id="IPR004358">
    <property type="entry name" value="Sig_transdc_His_kin-like_C"/>
</dbReference>
<dbReference type="RefSeq" id="WP_142601846.1">
    <property type="nucleotide sequence ID" value="NZ_FXSZ01000002.1"/>
</dbReference>
<dbReference type="InterPro" id="IPR001789">
    <property type="entry name" value="Sig_transdc_resp-reg_receiver"/>
</dbReference>
<dbReference type="EMBL" id="FXSZ01000002">
    <property type="protein sequence ID" value="SMO47838.1"/>
    <property type="molecule type" value="Genomic_DNA"/>
</dbReference>
<dbReference type="SMART" id="SM00387">
    <property type="entry name" value="HATPase_c"/>
    <property type="match status" value="1"/>
</dbReference>
<accession>A0A521BL05</accession>
<dbReference type="Pfam" id="PF02518">
    <property type="entry name" value="HATPase_c"/>
    <property type="match status" value="1"/>
</dbReference>
<keyword evidence="5 16" id="KW-0597">Phosphoprotein</keyword>
<evidence type="ECO:0000256" key="9">
    <source>
        <dbReference type="ARBA" id="ARBA00022777"/>
    </source>
</evidence>
<evidence type="ECO:0000259" key="18">
    <source>
        <dbReference type="PROSITE" id="PS50109"/>
    </source>
</evidence>
<dbReference type="SUPFAM" id="SSF55874">
    <property type="entry name" value="ATPase domain of HSP90 chaperone/DNA topoisomerase II/histidine kinase"/>
    <property type="match status" value="1"/>
</dbReference>
<dbReference type="Pfam" id="PF00072">
    <property type="entry name" value="Response_reg"/>
    <property type="match status" value="1"/>
</dbReference>
<dbReference type="AlphaFoldDB" id="A0A521BL05"/>
<evidence type="ECO:0000256" key="14">
    <source>
        <dbReference type="ARBA" id="ARBA00064003"/>
    </source>
</evidence>
<feature type="domain" description="PAC" evidence="21">
    <location>
        <begin position="297"/>
        <end position="348"/>
    </location>
</feature>
<dbReference type="PROSITE" id="PS50110">
    <property type="entry name" value="RESPONSE_REGULATORY"/>
    <property type="match status" value="1"/>
</dbReference>
<dbReference type="PROSITE" id="PS50113">
    <property type="entry name" value="PAC"/>
    <property type="match status" value="1"/>
</dbReference>
<evidence type="ECO:0000313" key="22">
    <source>
        <dbReference type="EMBL" id="SMO47838.1"/>
    </source>
</evidence>
<dbReference type="GO" id="GO:0005886">
    <property type="term" value="C:plasma membrane"/>
    <property type="evidence" value="ECO:0007669"/>
    <property type="project" value="UniProtKB-SubCell"/>
</dbReference>
<dbReference type="EC" id="2.7.13.3" evidence="3"/>
<evidence type="ECO:0000256" key="3">
    <source>
        <dbReference type="ARBA" id="ARBA00012438"/>
    </source>
</evidence>
<dbReference type="PRINTS" id="PR00344">
    <property type="entry name" value="BCTRLSENSOR"/>
</dbReference>
<dbReference type="Proteomes" id="UP000315971">
    <property type="component" value="Unassembled WGS sequence"/>
</dbReference>
<evidence type="ECO:0000256" key="1">
    <source>
        <dbReference type="ARBA" id="ARBA00000085"/>
    </source>
</evidence>
<evidence type="ECO:0000256" key="2">
    <source>
        <dbReference type="ARBA" id="ARBA00004651"/>
    </source>
</evidence>
<gene>
    <name evidence="22" type="ORF">SAMN06265350_102287</name>
</gene>
<dbReference type="InterPro" id="IPR011006">
    <property type="entry name" value="CheY-like_superfamily"/>
</dbReference>
<dbReference type="InterPro" id="IPR036097">
    <property type="entry name" value="HisK_dim/P_sf"/>
</dbReference>
<evidence type="ECO:0000256" key="15">
    <source>
        <dbReference type="ARBA" id="ARBA00068150"/>
    </source>
</evidence>
<evidence type="ECO:0000256" key="16">
    <source>
        <dbReference type="PROSITE-ProRule" id="PRU00169"/>
    </source>
</evidence>
<keyword evidence="23" id="KW-1185">Reference proteome</keyword>
<feature type="domain" description="Response regulatory" evidence="19">
    <location>
        <begin position="744"/>
        <end position="861"/>
    </location>
</feature>
<dbReference type="SMART" id="SM00091">
    <property type="entry name" value="PAS"/>
    <property type="match status" value="2"/>
</dbReference>
<name>A0A521BL05_9SPHI</name>
<keyword evidence="7 17" id="KW-0812">Transmembrane</keyword>
<feature type="transmembrane region" description="Helical" evidence="17">
    <location>
        <begin position="186"/>
        <end position="208"/>
    </location>
</feature>
<dbReference type="Pfam" id="PF00512">
    <property type="entry name" value="HisKA"/>
    <property type="match status" value="1"/>
</dbReference>
<dbReference type="InterPro" id="IPR035965">
    <property type="entry name" value="PAS-like_dom_sf"/>
</dbReference>
<dbReference type="Pfam" id="PF08448">
    <property type="entry name" value="PAS_4"/>
    <property type="match status" value="1"/>
</dbReference>
<keyword evidence="9" id="KW-0418">Kinase</keyword>
<evidence type="ECO:0000256" key="4">
    <source>
        <dbReference type="ARBA" id="ARBA00022475"/>
    </source>
</evidence>
<evidence type="ECO:0000259" key="21">
    <source>
        <dbReference type="PROSITE" id="PS50113"/>
    </source>
</evidence>
<keyword evidence="6" id="KW-0808">Transferase</keyword>
<sequence>MKTFKLFSFNIERKIAGVLVFLVLGFIIRLTIIYSGTKKIDKSAYWVEYNYESIKQVNEINSLIADSKNITREYLLLGDGSYKQRLLLVHQQLNNKIKQLQVRVHYDSVQLKAINTILFLVTKREKAQLQLFESYRSQESIKHFFDESALTKSQINDSFKTIIKQQNTLLLQSQIANKNERKQDTFGTFAAACVFFLLIIGLVVRINYSIIHKRRIEEQLLESEYKYRSLIENVGSVFHTTDREGNFTFTSGKATSLVGYTQQELLGMNYKELVDPEWIEKVACNYINQVENMLHETVVEFPIITKSGERKWVEQVSVFLSASKPGDGFLNVVKDITEKKNIQLNLEESEQKLKENQYLLQAIIDHSPSLVYVKDLEGRYLLINKSFRKLFDTLGIKHDILGKTDFDFFPIEEAVRIQKEDKMVFSTEQTLTFERDIVRDQTIHFLIVKAPLRNLEGDIFGVGGIATDITEIIQNRGELIEARKIAENASKMQEQFLANVSHEMRTPLNGILGMDRLLLETSLTEEQHEFASTIEKSSNNLLAIINDLLDFSKINAGKLVFERMDFDLFELLKNVQISFGHNLKNSTVDLKFNIDKTIPRVLVGDPFRLNQVLINLIGNAIKFTKEGRVEVDVTLKNSDDFTIILLIAVSDTGIGIPEKEIIHIFDPFIQAKNDISRKYGGSGLGLTICKQLLEMQGGEIFVSSKEGKGSVFSFALPLDIGRETVETLQNEETVNSAGIFEGKRFLLVEDNDINQKLVITLLQRVGALVVLAQTGKEAIHFIQSSDDHYDLILMDLQMPEMDGFSTALYIRKVLKLNTPIIAMTASALKGEKEKCLQFGMDDYLSKPFDFNVFYNKMAKRIGGDGIYVENAKKTQPDERIYSLSRLEELDDKEYLIGVINHYLQSIPVLLIQIKDGIQQSNWEIVYQTSHKAKSPVGLFQANTLLDKLHQIEINARNGADRDKCNQWIEEAIQIHAIMKDLLYVDLTRIENSV</sequence>
<evidence type="ECO:0000256" key="8">
    <source>
        <dbReference type="ARBA" id="ARBA00022741"/>
    </source>
</evidence>
<evidence type="ECO:0000256" key="13">
    <source>
        <dbReference type="ARBA" id="ARBA00023136"/>
    </source>
</evidence>
<dbReference type="OrthoDB" id="9811889at2"/>
<dbReference type="PROSITE" id="PS50109">
    <property type="entry name" value="HIS_KIN"/>
    <property type="match status" value="1"/>
</dbReference>
<dbReference type="CDD" id="cd00130">
    <property type="entry name" value="PAS"/>
    <property type="match status" value="2"/>
</dbReference>
<dbReference type="CDD" id="cd00082">
    <property type="entry name" value="HisKA"/>
    <property type="match status" value="1"/>
</dbReference>
<dbReference type="Gene3D" id="1.10.287.130">
    <property type="match status" value="1"/>
</dbReference>
<dbReference type="InterPro" id="IPR036641">
    <property type="entry name" value="HPT_dom_sf"/>
</dbReference>
<evidence type="ECO:0000313" key="23">
    <source>
        <dbReference type="Proteomes" id="UP000315971"/>
    </source>
</evidence>
<dbReference type="CDD" id="cd17546">
    <property type="entry name" value="REC_hyHK_CKI1_RcsC-like"/>
    <property type="match status" value="1"/>
</dbReference>
<keyword evidence="13 17" id="KW-0472">Membrane</keyword>
<feature type="domain" description="Histidine kinase" evidence="18">
    <location>
        <begin position="499"/>
        <end position="720"/>
    </location>
</feature>
<evidence type="ECO:0000256" key="7">
    <source>
        <dbReference type="ARBA" id="ARBA00022692"/>
    </source>
</evidence>
<proteinExistence type="predicted"/>
<dbReference type="SMART" id="SM00448">
    <property type="entry name" value="REC"/>
    <property type="match status" value="1"/>
</dbReference>
<dbReference type="InterPro" id="IPR013656">
    <property type="entry name" value="PAS_4"/>
</dbReference>
<dbReference type="Gene3D" id="3.40.50.2300">
    <property type="match status" value="1"/>
</dbReference>
<dbReference type="FunFam" id="1.10.287.130:FF:000002">
    <property type="entry name" value="Two-component osmosensing histidine kinase"/>
    <property type="match status" value="1"/>
</dbReference>
<dbReference type="Pfam" id="PF13426">
    <property type="entry name" value="PAS_9"/>
    <property type="match status" value="1"/>
</dbReference>
<dbReference type="PANTHER" id="PTHR45339:SF1">
    <property type="entry name" value="HYBRID SIGNAL TRANSDUCTION HISTIDINE KINASE J"/>
    <property type="match status" value="1"/>
</dbReference>
<dbReference type="GO" id="GO:0005524">
    <property type="term" value="F:ATP binding"/>
    <property type="evidence" value="ECO:0007669"/>
    <property type="project" value="UniProtKB-KW"/>
</dbReference>
<dbReference type="InterPro" id="IPR036890">
    <property type="entry name" value="HATPase_C_sf"/>
</dbReference>
<dbReference type="SMART" id="SM00388">
    <property type="entry name" value="HisKA"/>
    <property type="match status" value="1"/>
</dbReference>
<keyword evidence="8" id="KW-0547">Nucleotide-binding</keyword>
<dbReference type="InterPro" id="IPR000700">
    <property type="entry name" value="PAS-assoc_C"/>
</dbReference>
<keyword evidence="4" id="KW-1003">Cell membrane</keyword>
<evidence type="ECO:0000256" key="5">
    <source>
        <dbReference type="ARBA" id="ARBA00022553"/>
    </source>
</evidence>
<dbReference type="SUPFAM" id="SSF47226">
    <property type="entry name" value="Histidine-containing phosphotransfer domain, HPT domain"/>
    <property type="match status" value="1"/>
</dbReference>
<comment type="subunit">
    <text evidence="14">At low DSF concentrations, interacts with RpfF.</text>
</comment>
<evidence type="ECO:0000256" key="6">
    <source>
        <dbReference type="ARBA" id="ARBA00022679"/>
    </source>
</evidence>
<dbReference type="Gene3D" id="3.30.450.20">
    <property type="entry name" value="PAS domain"/>
    <property type="match status" value="2"/>
</dbReference>
<dbReference type="SUPFAM" id="SSF47384">
    <property type="entry name" value="Homodimeric domain of signal transducing histidine kinase"/>
    <property type="match status" value="1"/>
</dbReference>
<dbReference type="Gene3D" id="1.20.120.160">
    <property type="entry name" value="HPT domain"/>
    <property type="match status" value="1"/>
</dbReference>